<dbReference type="EMBL" id="BSYR01000005">
    <property type="protein sequence ID" value="GMI67653.1"/>
    <property type="molecule type" value="Genomic_DNA"/>
</dbReference>
<feature type="region of interest" description="Disordered" evidence="1">
    <location>
        <begin position="1"/>
        <end position="34"/>
    </location>
</feature>
<keyword evidence="4" id="KW-1185">Reference proteome</keyword>
<dbReference type="SUPFAM" id="SSF56672">
    <property type="entry name" value="DNA/RNA polymerases"/>
    <property type="match status" value="1"/>
</dbReference>
<evidence type="ECO:0000313" key="3">
    <source>
        <dbReference type="EMBL" id="GMI67653.1"/>
    </source>
</evidence>
<evidence type="ECO:0000259" key="2">
    <source>
        <dbReference type="Pfam" id="PF07727"/>
    </source>
</evidence>
<dbReference type="InterPro" id="IPR013103">
    <property type="entry name" value="RVT_2"/>
</dbReference>
<keyword evidence="3" id="KW-0808">Transferase</keyword>
<reference evidence="3" key="1">
    <citation type="submission" date="2023-05" db="EMBL/GenBank/DDBJ databases">
        <title>Genome and transcriptome analyses reveal genes involved in the formation of fine ridges on petal epidermal cells in Hibiscus trionum.</title>
        <authorList>
            <person name="Koshimizu S."/>
            <person name="Masuda S."/>
            <person name="Ishii T."/>
            <person name="Shirasu K."/>
            <person name="Hoshino A."/>
            <person name="Arita M."/>
        </authorList>
    </citation>
    <scope>NUCLEOTIDE SEQUENCE</scope>
    <source>
        <strain evidence="3">Hamamatsu line</strain>
    </source>
</reference>
<dbReference type="InterPro" id="IPR043502">
    <property type="entry name" value="DNA/RNA_pol_sf"/>
</dbReference>
<keyword evidence="3" id="KW-0418">Kinase</keyword>
<dbReference type="OrthoDB" id="414945at2759"/>
<dbReference type="CDD" id="cd09272">
    <property type="entry name" value="RNase_HI_RT_Ty1"/>
    <property type="match status" value="1"/>
</dbReference>
<protein>
    <submittedName>
        <fullName evidence="3">Cysteine-rich RLK (RECEPTOR-like protein kinase) 8</fullName>
    </submittedName>
</protein>
<dbReference type="Pfam" id="PF07727">
    <property type="entry name" value="RVT_2"/>
    <property type="match status" value="1"/>
</dbReference>
<organism evidence="3 4">
    <name type="scientific">Hibiscus trionum</name>
    <name type="common">Flower of an hour</name>
    <dbReference type="NCBI Taxonomy" id="183268"/>
    <lineage>
        <taxon>Eukaryota</taxon>
        <taxon>Viridiplantae</taxon>
        <taxon>Streptophyta</taxon>
        <taxon>Embryophyta</taxon>
        <taxon>Tracheophyta</taxon>
        <taxon>Spermatophyta</taxon>
        <taxon>Magnoliopsida</taxon>
        <taxon>eudicotyledons</taxon>
        <taxon>Gunneridae</taxon>
        <taxon>Pentapetalae</taxon>
        <taxon>rosids</taxon>
        <taxon>malvids</taxon>
        <taxon>Malvales</taxon>
        <taxon>Malvaceae</taxon>
        <taxon>Malvoideae</taxon>
        <taxon>Hibiscus</taxon>
    </lineage>
</organism>
<name>A0A9W7LK16_HIBTR</name>
<accession>A0A9W7LK16</accession>
<comment type="caution">
    <text evidence="3">The sequence shown here is derived from an EMBL/GenBank/DDBJ whole genome shotgun (WGS) entry which is preliminary data.</text>
</comment>
<feature type="domain" description="Reverse transcriptase Ty1/copia-type" evidence="2">
    <location>
        <begin position="194"/>
        <end position="295"/>
    </location>
</feature>
<feature type="compositionally biased region" description="Basic and acidic residues" evidence="1">
    <location>
        <begin position="1"/>
        <end position="18"/>
    </location>
</feature>
<dbReference type="AlphaFoldDB" id="A0A9W7LK16"/>
<evidence type="ECO:0000256" key="1">
    <source>
        <dbReference type="SAM" id="MobiDB-lite"/>
    </source>
</evidence>
<gene>
    <name evidence="3" type="ORF">HRI_000434600</name>
</gene>
<proteinExistence type="predicted"/>
<sequence length="480" mass="53678">MSEPDMSDRVPQHERESSSLEPTNDDSAHSENVSHLIRRSTRIVQKPSYLQHHHCNNVSSSSCKYPVENHVSSSILSPDYSAFISNISSTNDPSFYHHAVKFLEWRATMDGELHAMETLQTWSVVPLPDGKVPIECKWAYRIKHNADGSVDRYKARLVAKLDVNNAFLNATLNEEVYMNLPLGYGSYGKDSNMLGFNQLASDHSLFVKVSGDSLGCLLVYVDDIIIGGKDPILVAQVQTHLKHHFKLKELGTLKYFLGFEIVRNDKGISLSQRHYALQPLKDTSVMAKKPVSLPVTCPHKLNKAEGELLEDPQFQFVSAPRKPHLLAAHRLLSYIKQTPGLGLFFSSSSSLKLCAFVDFDYSSCPDTRRSTTGYCTFLGGNLISWRSKKQHIVSRSSCEAEYKALASATCELVWLQALLSFFQVPITQAALYCDNQSALFMASNQYSNQLADVFTKALHSPAFHSIVSKLSLLNIHRTSS</sequence>
<dbReference type="GO" id="GO:0016301">
    <property type="term" value="F:kinase activity"/>
    <property type="evidence" value="ECO:0007669"/>
    <property type="project" value="UniProtKB-KW"/>
</dbReference>
<evidence type="ECO:0000313" key="4">
    <source>
        <dbReference type="Proteomes" id="UP001165190"/>
    </source>
</evidence>
<dbReference type="PANTHER" id="PTHR11439">
    <property type="entry name" value="GAG-POL-RELATED RETROTRANSPOSON"/>
    <property type="match status" value="1"/>
</dbReference>
<dbReference type="PANTHER" id="PTHR11439:SF470">
    <property type="entry name" value="CYSTEINE-RICH RLK (RECEPTOR-LIKE PROTEIN KINASE) 8"/>
    <property type="match status" value="1"/>
</dbReference>
<dbReference type="Proteomes" id="UP001165190">
    <property type="component" value="Unassembled WGS sequence"/>
</dbReference>